<proteinExistence type="predicted"/>
<sequence length="116" mass="12847">MHMLSKEHNLTGGFAFIGEGIPVATGAAFTSKYRREVLKEADCDHVTLRDPAEKARYAARDPISALKKYMLENDLATEADLKAIKKKIDEVVEDVVEFADESPVPAKSPAIRERVC</sequence>
<evidence type="ECO:0000313" key="1">
    <source>
        <dbReference type="EMBL" id="KAI4371909.1"/>
    </source>
</evidence>
<gene>
    <name evidence="1" type="ORF">MLD38_010205</name>
</gene>
<comment type="caution">
    <text evidence="1">The sequence shown here is derived from an EMBL/GenBank/DDBJ whole genome shotgun (WGS) entry which is preliminary data.</text>
</comment>
<dbReference type="Proteomes" id="UP001057402">
    <property type="component" value="Chromosome 4"/>
</dbReference>
<keyword evidence="2" id="KW-1185">Reference proteome</keyword>
<name>A0ACB9QZ89_9MYRT</name>
<protein>
    <submittedName>
        <fullName evidence="1">Uncharacterized protein</fullName>
    </submittedName>
</protein>
<accession>A0ACB9QZ89</accession>
<evidence type="ECO:0000313" key="2">
    <source>
        <dbReference type="Proteomes" id="UP001057402"/>
    </source>
</evidence>
<reference evidence="2" key="1">
    <citation type="journal article" date="2023" name="Front. Plant Sci.">
        <title>Chromosomal-level genome assembly of Melastoma candidum provides insights into trichome evolution.</title>
        <authorList>
            <person name="Zhong Y."/>
            <person name="Wu W."/>
            <person name="Sun C."/>
            <person name="Zou P."/>
            <person name="Liu Y."/>
            <person name="Dai S."/>
            <person name="Zhou R."/>
        </authorList>
    </citation>
    <scope>NUCLEOTIDE SEQUENCE [LARGE SCALE GENOMIC DNA]</scope>
</reference>
<organism evidence="1 2">
    <name type="scientific">Melastoma candidum</name>
    <dbReference type="NCBI Taxonomy" id="119954"/>
    <lineage>
        <taxon>Eukaryota</taxon>
        <taxon>Viridiplantae</taxon>
        <taxon>Streptophyta</taxon>
        <taxon>Embryophyta</taxon>
        <taxon>Tracheophyta</taxon>
        <taxon>Spermatophyta</taxon>
        <taxon>Magnoliopsida</taxon>
        <taxon>eudicotyledons</taxon>
        <taxon>Gunneridae</taxon>
        <taxon>Pentapetalae</taxon>
        <taxon>rosids</taxon>
        <taxon>malvids</taxon>
        <taxon>Myrtales</taxon>
        <taxon>Melastomataceae</taxon>
        <taxon>Melastomatoideae</taxon>
        <taxon>Melastomateae</taxon>
        <taxon>Melastoma</taxon>
    </lineage>
</organism>
<dbReference type="EMBL" id="CM042883">
    <property type="protein sequence ID" value="KAI4371909.1"/>
    <property type="molecule type" value="Genomic_DNA"/>
</dbReference>